<feature type="transmembrane region" description="Helical" evidence="1">
    <location>
        <begin position="95"/>
        <end position="118"/>
    </location>
</feature>
<evidence type="ECO:0000256" key="1">
    <source>
        <dbReference type="SAM" id="Phobius"/>
    </source>
</evidence>
<dbReference type="AlphaFoldDB" id="A0A382M994"/>
<dbReference type="PANTHER" id="PTHR43849">
    <property type="entry name" value="BLL3936 PROTEIN"/>
    <property type="match status" value="1"/>
</dbReference>
<name>A0A382M994_9ZZZZ</name>
<keyword evidence="1" id="KW-0812">Transmembrane</keyword>
<dbReference type="PANTHER" id="PTHR43849:SF2">
    <property type="entry name" value="BLL3936 PROTEIN"/>
    <property type="match status" value="1"/>
</dbReference>
<feature type="transmembrane region" description="Helical" evidence="1">
    <location>
        <begin position="69"/>
        <end position="89"/>
    </location>
</feature>
<accession>A0A382M994</accession>
<feature type="transmembrane region" description="Helical" evidence="1">
    <location>
        <begin position="125"/>
        <end position="146"/>
    </location>
</feature>
<keyword evidence="1" id="KW-0472">Membrane</keyword>
<dbReference type="EMBL" id="UINC01092109">
    <property type="protein sequence ID" value="SVC45416.1"/>
    <property type="molecule type" value="Genomic_DNA"/>
</dbReference>
<feature type="transmembrane region" description="Helical" evidence="1">
    <location>
        <begin position="12"/>
        <end position="32"/>
    </location>
</feature>
<organism evidence="2">
    <name type="scientific">marine metagenome</name>
    <dbReference type="NCBI Taxonomy" id="408172"/>
    <lineage>
        <taxon>unclassified sequences</taxon>
        <taxon>metagenomes</taxon>
        <taxon>ecological metagenomes</taxon>
    </lineage>
</organism>
<feature type="non-terminal residue" evidence="2">
    <location>
        <position position="162"/>
    </location>
</feature>
<gene>
    <name evidence="2" type="ORF">METZ01_LOCUS298270</name>
</gene>
<feature type="transmembrane region" description="Helical" evidence="1">
    <location>
        <begin position="38"/>
        <end position="57"/>
    </location>
</feature>
<reference evidence="2" key="1">
    <citation type="submission" date="2018-05" db="EMBL/GenBank/DDBJ databases">
        <authorList>
            <person name="Lanie J.A."/>
            <person name="Ng W.-L."/>
            <person name="Kazmierczak K.M."/>
            <person name="Andrzejewski T.M."/>
            <person name="Davidsen T.M."/>
            <person name="Wayne K.J."/>
            <person name="Tettelin H."/>
            <person name="Glass J.I."/>
            <person name="Rusch D."/>
            <person name="Podicherti R."/>
            <person name="Tsui H.-C.T."/>
            <person name="Winkler M.E."/>
        </authorList>
    </citation>
    <scope>NUCLEOTIDE SEQUENCE</scope>
</reference>
<sequence>MNTSLSTRVIKQLAGGVGLLFSCFIIYSITVALLDEAVARFISVAVGFAVALMGNPLAGRIEAERWRWLGWIVDVFLVVSFCYSTWWFFEVKEQLWTGFYMGTPQNIFAGALGLLGVLEATRRAWGWSLVILAVCFVSFGFAGPHLPGMLQHFGMDLSNFMQ</sequence>
<evidence type="ECO:0000313" key="2">
    <source>
        <dbReference type="EMBL" id="SVC45416.1"/>
    </source>
</evidence>
<proteinExistence type="predicted"/>
<keyword evidence="1" id="KW-1133">Transmembrane helix</keyword>
<protein>
    <submittedName>
        <fullName evidence="2">Uncharacterized protein</fullName>
    </submittedName>
</protein>